<sequence length="315" mass="35054">MSTAIVRDNAIKVLQKTLFPTGMRYAISADGMAACLDKERKLIIYGQLLADGSFAFYKLVDFPEMISPKSLAVIKNHIVLGGENNLSFGNNIRSRELVATYNLLSGQFTALEMPFQKSGKCVDDLLLNGDSVIAVDNIVYPYILTYDFKDPYAPCLVNTLQLPNNGTYKTIKKGSMSATYLALLSSTHGDAGGGKYINIFRTGNYQDYIRLEKSFGWETKSGKYNWSDILIIDNFLCIAAREDGIGLFKIEEFPGAGAPIIDRSSEVQYAEQDYKKVRYISLNLDQYATTHNKGGRARTQDFVSARQTGLSGERR</sequence>
<dbReference type="Proteomes" id="UP001500841">
    <property type="component" value="Unassembled WGS sequence"/>
</dbReference>
<dbReference type="RefSeq" id="WP_345103188.1">
    <property type="nucleotide sequence ID" value="NZ_BAABCV010000006.1"/>
</dbReference>
<evidence type="ECO:0000313" key="2">
    <source>
        <dbReference type="Proteomes" id="UP001500841"/>
    </source>
</evidence>
<reference evidence="2" key="1">
    <citation type="journal article" date="2019" name="Int. J. Syst. Evol. Microbiol.">
        <title>The Global Catalogue of Microorganisms (GCM) 10K type strain sequencing project: providing services to taxonomists for standard genome sequencing and annotation.</title>
        <authorList>
            <consortium name="The Broad Institute Genomics Platform"/>
            <consortium name="The Broad Institute Genome Sequencing Center for Infectious Disease"/>
            <person name="Wu L."/>
            <person name="Ma J."/>
        </authorList>
    </citation>
    <scope>NUCLEOTIDE SEQUENCE [LARGE SCALE GENOMIC DNA]</scope>
    <source>
        <strain evidence="2">JCM 17085</strain>
    </source>
</reference>
<evidence type="ECO:0008006" key="3">
    <source>
        <dbReference type="Google" id="ProtNLM"/>
    </source>
</evidence>
<organism evidence="1 2">
    <name type="scientific">Mucilaginibacter panaciglaebae</name>
    <dbReference type="NCBI Taxonomy" id="502331"/>
    <lineage>
        <taxon>Bacteria</taxon>
        <taxon>Pseudomonadati</taxon>
        <taxon>Bacteroidota</taxon>
        <taxon>Sphingobacteriia</taxon>
        <taxon>Sphingobacteriales</taxon>
        <taxon>Sphingobacteriaceae</taxon>
        <taxon>Mucilaginibacter</taxon>
    </lineage>
</organism>
<name>A0ABP7WT33_9SPHI</name>
<keyword evidence="2" id="KW-1185">Reference proteome</keyword>
<comment type="caution">
    <text evidence="1">The sequence shown here is derived from an EMBL/GenBank/DDBJ whole genome shotgun (WGS) entry which is preliminary data.</text>
</comment>
<dbReference type="EMBL" id="BAABCV010000006">
    <property type="protein sequence ID" value="GAA4095627.1"/>
    <property type="molecule type" value="Genomic_DNA"/>
</dbReference>
<accession>A0ABP7WT33</accession>
<protein>
    <recommendedName>
        <fullName evidence="3">DKNYY family protein</fullName>
    </recommendedName>
</protein>
<proteinExistence type="predicted"/>
<evidence type="ECO:0000313" key="1">
    <source>
        <dbReference type="EMBL" id="GAA4095627.1"/>
    </source>
</evidence>
<gene>
    <name evidence="1" type="ORF">GCM10022392_18350</name>
</gene>